<reference evidence="6 7" key="1">
    <citation type="submission" date="2021-02" db="EMBL/GenBank/DDBJ databases">
        <title>Alicyclobacillus curvatus sp. nov. and Alicyclobacillus mengziensis sp. nov., two acidophilic bacteria isolated from acid mine drainage.</title>
        <authorList>
            <person name="Huang Y."/>
        </authorList>
    </citation>
    <scope>NUCLEOTIDE SEQUENCE [LARGE SCALE GENOMIC DNA]</scope>
    <source>
        <strain evidence="6 7">S30H14</strain>
    </source>
</reference>
<proteinExistence type="predicted"/>
<evidence type="ECO:0000256" key="2">
    <source>
        <dbReference type="ARBA" id="ARBA00023125"/>
    </source>
</evidence>
<keyword evidence="3" id="KW-0804">Transcription</keyword>
<feature type="coiled-coil region" evidence="4">
    <location>
        <begin position="117"/>
        <end position="144"/>
    </location>
</feature>
<dbReference type="CDD" id="cd07377">
    <property type="entry name" value="WHTH_GntR"/>
    <property type="match status" value="1"/>
</dbReference>
<dbReference type="EMBL" id="CP071182">
    <property type="protein sequence ID" value="QSO49262.1"/>
    <property type="molecule type" value="Genomic_DNA"/>
</dbReference>
<organism evidence="6 7">
    <name type="scientific">Alicyclobacillus mengziensis</name>
    <dbReference type="NCBI Taxonomy" id="2931921"/>
    <lineage>
        <taxon>Bacteria</taxon>
        <taxon>Bacillati</taxon>
        <taxon>Bacillota</taxon>
        <taxon>Bacilli</taxon>
        <taxon>Bacillales</taxon>
        <taxon>Alicyclobacillaceae</taxon>
        <taxon>Alicyclobacillus</taxon>
    </lineage>
</organism>
<keyword evidence="2" id="KW-0238">DNA-binding</keyword>
<keyword evidence="7" id="KW-1185">Reference proteome</keyword>
<dbReference type="Gene3D" id="1.10.10.10">
    <property type="entry name" value="Winged helix-like DNA-binding domain superfamily/Winged helix DNA-binding domain"/>
    <property type="match status" value="1"/>
</dbReference>
<dbReference type="InterPro" id="IPR000524">
    <property type="entry name" value="Tscrpt_reg_HTH_GntR"/>
</dbReference>
<name>A0A9X7Z855_9BACL</name>
<evidence type="ECO:0000259" key="5">
    <source>
        <dbReference type="PROSITE" id="PS50949"/>
    </source>
</evidence>
<gene>
    <name evidence="6" type="ORF">JZ786_10270</name>
</gene>
<dbReference type="SUPFAM" id="SSF46785">
    <property type="entry name" value="Winged helix' DNA-binding domain"/>
    <property type="match status" value="1"/>
</dbReference>
<dbReference type="PANTHER" id="PTHR43537">
    <property type="entry name" value="TRANSCRIPTIONAL REGULATOR, GNTR FAMILY"/>
    <property type="match status" value="1"/>
</dbReference>
<evidence type="ECO:0000313" key="6">
    <source>
        <dbReference type="EMBL" id="QSO49262.1"/>
    </source>
</evidence>
<dbReference type="InterPro" id="IPR036388">
    <property type="entry name" value="WH-like_DNA-bd_sf"/>
</dbReference>
<dbReference type="GO" id="GO:0003700">
    <property type="term" value="F:DNA-binding transcription factor activity"/>
    <property type="evidence" value="ECO:0007669"/>
    <property type="project" value="InterPro"/>
</dbReference>
<sequence>MSLLPVSQSPTYELVIERLKGAILDGTFQPSERIPSVKSLAETLGVGQSAVREAISALRILGLLEVKQGDGTFVAKLDSLHLAESISHKEAMSKLETKSLLELRMSIETGTSRYAALRRTDEQLREMEAILQRMEEETENAELGEEADWEFHYAIARASHNPYMRSIMDDIAERMKSSLRTSRLTLYRIPGENAKLIFQHRQVLSAIRERDPERASYAMHVHLEHVSDQLSGGNPI</sequence>
<dbReference type="SMART" id="SM00895">
    <property type="entry name" value="FCD"/>
    <property type="match status" value="1"/>
</dbReference>
<dbReference type="InterPro" id="IPR008920">
    <property type="entry name" value="TF_FadR/GntR_C"/>
</dbReference>
<dbReference type="GO" id="GO:0003677">
    <property type="term" value="F:DNA binding"/>
    <property type="evidence" value="ECO:0007669"/>
    <property type="project" value="UniProtKB-KW"/>
</dbReference>
<keyword evidence="1" id="KW-0805">Transcription regulation</keyword>
<dbReference type="SUPFAM" id="SSF48008">
    <property type="entry name" value="GntR ligand-binding domain-like"/>
    <property type="match status" value="1"/>
</dbReference>
<dbReference type="InterPro" id="IPR011711">
    <property type="entry name" value="GntR_C"/>
</dbReference>
<dbReference type="InterPro" id="IPR036390">
    <property type="entry name" value="WH_DNA-bd_sf"/>
</dbReference>
<dbReference type="SMART" id="SM00345">
    <property type="entry name" value="HTH_GNTR"/>
    <property type="match status" value="1"/>
</dbReference>
<evidence type="ECO:0000256" key="3">
    <source>
        <dbReference type="ARBA" id="ARBA00023163"/>
    </source>
</evidence>
<dbReference type="RefSeq" id="WP_206658573.1">
    <property type="nucleotide sequence ID" value="NZ_CP071182.1"/>
</dbReference>
<dbReference type="Proteomes" id="UP000663505">
    <property type="component" value="Chromosome"/>
</dbReference>
<dbReference type="Gene3D" id="1.20.120.530">
    <property type="entry name" value="GntR ligand-binding domain-like"/>
    <property type="match status" value="1"/>
</dbReference>
<dbReference type="AlphaFoldDB" id="A0A9X7Z855"/>
<protein>
    <submittedName>
        <fullName evidence="6">FadR family transcriptional regulator</fullName>
    </submittedName>
</protein>
<dbReference type="Pfam" id="PF07729">
    <property type="entry name" value="FCD"/>
    <property type="match status" value="1"/>
</dbReference>
<keyword evidence="4" id="KW-0175">Coiled coil</keyword>
<evidence type="ECO:0000313" key="7">
    <source>
        <dbReference type="Proteomes" id="UP000663505"/>
    </source>
</evidence>
<dbReference type="Pfam" id="PF00392">
    <property type="entry name" value="GntR"/>
    <property type="match status" value="1"/>
</dbReference>
<evidence type="ECO:0000256" key="4">
    <source>
        <dbReference type="SAM" id="Coils"/>
    </source>
</evidence>
<dbReference type="PANTHER" id="PTHR43537:SF5">
    <property type="entry name" value="UXU OPERON TRANSCRIPTIONAL REGULATOR"/>
    <property type="match status" value="1"/>
</dbReference>
<accession>A0A9X7Z855</accession>
<dbReference type="KEGG" id="afx:JZ786_10270"/>
<dbReference type="PROSITE" id="PS50949">
    <property type="entry name" value="HTH_GNTR"/>
    <property type="match status" value="1"/>
</dbReference>
<evidence type="ECO:0000256" key="1">
    <source>
        <dbReference type="ARBA" id="ARBA00023015"/>
    </source>
</evidence>
<feature type="domain" description="HTH gntR-type" evidence="5">
    <location>
        <begin position="9"/>
        <end position="77"/>
    </location>
</feature>